<gene>
    <name evidence="1" type="ORF">L1987_60448</name>
</gene>
<evidence type="ECO:0000313" key="2">
    <source>
        <dbReference type="Proteomes" id="UP001056120"/>
    </source>
</evidence>
<dbReference type="EMBL" id="CM042037">
    <property type="protein sequence ID" value="KAI3742753.1"/>
    <property type="molecule type" value="Genomic_DNA"/>
</dbReference>
<proteinExistence type="predicted"/>
<keyword evidence="2" id="KW-1185">Reference proteome</keyword>
<organism evidence="1 2">
    <name type="scientific">Smallanthus sonchifolius</name>
    <dbReference type="NCBI Taxonomy" id="185202"/>
    <lineage>
        <taxon>Eukaryota</taxon>
        <taxon>Viridiplantae</taxon>
        <taxon>Streptophyta</taxon>
        <taxon>Embryophyta</taxon>
        <taxon>Tracheophyta</taxon>
        <taxon>Spermatophyta</taxon>
        <taxon>Magnoliopsida</taxon>
        <taxon>eudicotyledons</taxon>
        <taxon>Gunneridae</taxon>
        <taxon>Pentapetalae</taxon>
        <taxon>asterids</taxon>
        <taxon>campanulids</taxon>
        <taxon>Asterales</taxon>
        <taxon>Asteraceae</taxon>
        <taxon>Asteroideae</taxon>
        <taxon>Heliantheae alliance</taxon>
        <taxon>Millerieae</taxon>
        <taxon>Smallanthus</taxon>
    </lineage>
</organism>
<dbReference type="Proteomes" id="UP001056120">
    <property type="component" value="Linkage Group LG20"/>
</dbReference>
<comment type="caution">
    <text evidence="1">The sequence shown here is derived from an EMBL/GenBank/DDBJ whole genome shotgun (WGS) entry which is preliminary data.</text>
</comment>
<reference evidence="2" key="1">
    <citation type="journal article" date="2022" name="Mol. Ecol. Resour.">
        <title>The genomes of chicory, endive, great burdock and yacon provide insights into Asteraceae palaeo-polyploidization history and plant inulin production.</title>
        <authorList>
            <person name="Fan W."/>
            <person name="Wang S."/>
            <person name="Wang H."/>
            <person name="Wang A."/>
            <person name="Jiang F."/>
            <person name="Liu H."/>
            <person name="Zhao H."/>
            <person name="Xu D."/>
            <person name="Zhang Y."/>
        </authorList>
    </citation>
    <scope>NUCLEOTIDE SEQUENCE [LARGE SCALE GENOMIC DNA]</scope>
    <source>
        <strain evidence="2">cv. Yunnan</strain>
    </source>
</reference>
<accession>A0ACB9D8I0</accession>
<evidence type="ECO:0000313" key="1">
    <source>
        <dbReference type="EMBL" id="KAI3742753.1"/>
    </source>
</evidence>
<name>A0ACB9D8I0_9ASTR</name>
<reference evidence="1 2" key="2">
    <citation type="journal article" date="2022" name="Mol. Ecol. Resour.">
        <title>The genomes of chicory, endive, great burdock and yacon provide insights into Asteraceae paleo-polyploidization history and plant inulin production.</title>
        <authorList>
            <person name="Fan W."/>
            <person name="Wang S."/>
            <person name="Wang H."/>
            <person name="Wang A."/>
            <person name="Jiang F."/>
            <person name="Liu H."/>
            <person name="Zhao H."/>
            <person name="Xu D."/>
            <person name="Zhang Y."/>
        </authorList>
    </citation>
    <scope>NUCLEOTIDE SEQUENCE [LARGE SCALE GENOMIC DNA]</scope>
    <source>
        <strain evidence="2">cv. Yunnan</strain>
        <tissue evidence="1">Leaves</tissue>
    </source>
</reference>
<sequence>MIELKDFDGSLTIHTTNKGCVLIQEIKGKLHDTSSKLAYKCWNQVLIPFASRQKEAKISFFGIAPASSG</sequence>
<protein>
    <submittedName>
        <fullName evidence="1">Uncharacterized protein</fullName>
    </submittedName>
</protein>